<evidence type="ECO:0000256" key="1">
    <source>
        <dbReference type="SAM" id="MobiDB-lite"/>
    </source>
</evidence>
<dbReference type="EMBL" id="IACM01068534">
    <property type="protein sequence ID" value="LAB27141.1"/>
    <property type="molecule type" value="Transcribed_RNA"/>
</dbReference>
<proteinExistence type="predicted"/>
<organism evidence="2">
    <name type="scientific">Micrurus spixii</name>
    <name type="common">Amazon coral snake</name>
    <dbReference type="NCBI Taxonomy" id="129469"/>
    <lineage>
        <taxon>Eukaryota</taxon>
        <taxon>Metazoa</taxon>
        <taxon>Chordata</taxon>
        <taxon>Craniata</taxon>
        <taxon>Vertebrata</taxon>
        <taxon>Euteleostomi</taxon>
        <taxon>Lepidosauria</taxon>
        <taxon>Squamata</taxon>
        <taxon>Bifurcata</taxon>
        <taxon>Unidentata</taxon>
        <taxon>Episquamata</taxon>
        <taxon>Toxicofera</taxon>
        <taxon>Serpentes</taxon>
        <taxon>Colubroidea</taxon>
        <taxon>Elapidae</taxon>
        <taxon>Elapinae</taxon>
        <taxon>Micrurus</taxon>
    </lineage>
</organism>
<protein>
    <submittedName>
        <fullName evidence="2">Uncharacterized protein</fullName>
    </submittedName>
</protein>
<reference evidence="2" key="1">
    <citation type="submission" date="2017-07" db="EMBL/GenBank/DDBJ databases">
        <authorList>
            <person name="Mikheyev A."/>
            <person name="Grau M."/>
        </authorList>
    </citation>
    <scope>NUCLEOTIDE SEQUENCE</scope>
    <source>
        <tissue evidence="2">Venom_gland</tissue>
    </source>
</reference>
<feature type="region of interest" description="Disordered" evidence="1">
    <location>
        <begin position="35"/>
        <end position="58"/>
    </location>
</feature>
<dbReference type="AlphaFoldDB" id="A0A2D4M1C9"/>
<name>A0A2D4M1C9_9SAUR</name>
<evidence type="ECO:0000313" key="2">
    <source>
        <dbReference type="EMBL" id="LAB27141.1"/>
    </source>
</evidence>
<reference evidence="2" key="2">
    <citation type="submission" date="2017-11" db="EMBL/GenBank/DDBJ databases">
        <title>Coralsnake Venomics: Analyses of Venom Gland Transcriptomes and Proteomes of Six Brazilian Taxa.</title>
        <authorList>
            <person name="Aird S.D."/>
            <person name="Jorge da Silva N."/>
            <person name="Qiu L."/>
            <person name="Villar-Briones A."/>
            <person name="Aparecida-Saddi V."/>
            <person name="Campos-Telles M.P."/>
            <person name="Grau M."/>
            <person name="Mikheyev A.S."/>
        </authorList>
    </citation>
    <scope>NUCLEOTIDE SEQUENCE</scope>
    <source>
        <tissue evidence="2">Venom_gland</tissue>
    </source>
</reference>
<accession>A0A2D4M1C9</accession>
<sequence length="136" mass="14742">MKAATDKWKLMAGWPGDGGTDGEAAVSQTGLHLARTGMDETTPNEKLPAGPYTKAKHTQKGGVFKSTILLQFISNATIYSTPKMVISIINTESRLFKTPKSLTLCVFSFLKRGGLNGPLEIGFSRKDTPKTPRKLT</sequence>